<dbReference type="PANTHER" id="PTHR12147:SF17">
    <property type="entry name" value="AMINOPEPTIDASE Y"/>
    <property type="match status" value="1"/>
</dbReference>
<evidence type="ECO:0000313" key="15">
    <source>
        <dbReference type="EMBL" id="AOW02015.1"/>
    </source>
</evidence>
<evidence type="ECO:0000256" key="5">
    <source>
        <dbReference type="ARBA" id="ARBA00022438"/>
    </source>
</evidence>
<dbReference type="InterPro" id="IPR045175">
    <property type="entry name" value="M28_fam"/>
</dbReference>
<comment type="subcellular location">
    <subcellularLocation>
        <location evidence="2">Secreted</location>
    </subcellularLocation>
</comment>
<dbReference type="RefSeq" id="XP_501170.3">
    <property type="nucleotide sequence ID" value="XM_501170.3"/>
</dbReference>
<dbReference type="CDD" id="cd02130">
    <property type="entry name" value="PA_ScAPY_like"/>
    <property type="match status" value="1"/>
</dbReference>
<dbReference type="VEuPathDB" id="FungiDB:YALI1_B27588g"/>
<evidence type="ECO:0000256" key="7">
    <source>
        <dbReference type="ARBA" id="ARBA00022670"/>
    </source>
</evidence>
<evidence type="ECO:0000256" key="8">
    <source>
        <dbReference type="ARBA" id="ARBA00022723"/>
    </source>
</evidence>
<dbReference type="InterPro" id="IPR046450">
    <property type="entry name" value="PA_dom_sf"/>
</dbReference>
<evidence type="ECO:0000256" key="11">
    <source>
        <dbReference type="ARBA" id="ARBA00022833"/>
    </source>
</evidence>
<evidence type="ECO:0000256" key="2">
    <source>
        <dbReference type="ARBA" id="ARBA00004613"/>
    </source>
</evidence>
<dbReference type="FunFam" id="3.40.630.10:FF:000093">
    <property type="entry name" value="Peptide hydrolase"/>
    <property type="match status" value="1"/>
</dbReference>
<dbReference type="EC" id="3.4.-.-" evidence="12"/>
<dbReference type="GeneID" id="2906739"/>
<keyword evidence="7 12" id="KW-0645">Protease</keyword>
<dbReference type="PANTHER" id="PTHR12147">
    <property type="entry name" value="METALLOPEPTIDASE M28 FAMILY MEMBER"/>
    <property type="match status" value="1"/>
</dbReference>
<dbReference type="EMBL" id="CP017554">
    <property type="protein sequence ID" value="AOW02015.1"/>
    <property type="molecule type" value="Genomic_DNA"/>
</dbReference>
<evidence type="ECO:0000259" key="13">
    <source>
        <dbReference type="Pfam" id="PF02225"/>
    </source>
</evidence>
<keyword evidence="8 12" id="KW-0479">Metal-binding</keyword>
<comment type="similarity">
    <text evidence="3">Belongs to the peptidase M28 family. M28A subfamily.</text>
</comment>
<dbReference type="Gene3D" id="3.40.630.10">
    <property type="entry name" value="Zn peptidases"/>
    <property type="match status" value="1"/>
</dbReference>
<evidence type="ECO:0000256" key="10">
    <source>
        <dbReference type="ARBA" id="ARBA00022801"/>
    </source>
</evidence>
<keyword evidence="9" id="KW-0732">Signal</keyword>
<dbReference type="InterPro" id="IPR041756">
    <property type="entry name" value="M28_SGAP-like"/>
</dbReference>
<dbReference type="GO" id="GO:0046872">
    <property type="term" value="F:metal ion binding"/>
    <property type="evidence" value="ECO:0007669"/>
    <property type="project" value="UniProtKB-KW"/>
</dbReference>
<sequence>MTPSYQATVVTPSTSPHFTHNIKMKFLSLAAAASLATAAFIPEQNPMALLKEKPLVTSEELQKHISEKGLRHRAEHLFKLAEKSENEFGHPTRVIGSEGHRKTLKYIIDSLKKFNYYHLSMQPFDAVAGNVLESKLVIGGEVPKSSAPFSLTPGTPDREPVYGNITVALNEGCDVNDFENVKGTIVLVRRGTCPFGDKSANAGKRGAIACVIYDSEPGDNTVSGTLGEPNEHHVATFGISNNDGVKYIEDLANKGHLEGSAYVDGYVKTVKTYNILAETIEGDPENVVCLGAHSDSVTEGPGINDDGSGTISLLETAIALTNFKVKNKVRFAWWAAEEEGLLGSNYYANNLTPEENQQIRLFMDYDMMASPNYAYQIYDANNKENPEGSEELKQLYIDFYEREGLNYTFIPFDGRSDYVGFIDNGIPGGGIATGAEGVKTDEEVEQFGGKAGDWYDPCYHQLCDDLSNPSYEAWLVNTKLIAHSVGVYAESFKGFPKRKEVKKDTVKVEGMTPKYKYKGHSLVY</sequence>
<keyword evidence="5" id="KW-0031">Aminopeptidase</keyword>
<dbReference type="FunFam" id="3.50.30.30:FF:000030">
    <property type="entry name" value="Peptide hydrolase"/>
    <property type="match status" value="1"/>
</dbReference>
<evidence type="ECO:0000313" key="16">
    <source>
        <dbReference type="Proteomes" id="UP000182444"/>
    </source>
</evidence>
<gene>
    <name evidence="15" type="ORF">YALI1_B27588g</name>
</gene>
<dbReference type="InterPro" id="IPR007484">
    <property type="entry name" value="Peptidase_M28"/>
</dbReference>
<dbReference type="GO" id="GO:0004177">
    <property type="term" value="F:aminopeptidase activity"/>
    <property type="evidence" value="ECO:0007669"/>
    <property type="project" value="UniProtKB-KW"/>
</dbReference>
<dbReference type="InterPro" id="IPR003137">
    <property type="entry name" value="PA_domain"/>
</dbReference>
<organism evidence="15 16">
    <name type="scientific">Yarrowia lipolytica</name>
    <name type="common">Candida lipolytica</name>
    <dbReference type="NCBI Taxonomy" id="4952"/>
    <lineage>
        <taxon>Eukaryota</taxon>
        <taxon>Fungi</taxon>
        <taxon>Dikarya</taxon>
        <taxon>Ascomycota</taxon>
        <taxon>Saccharomycotina</taxon>
        <taxon>Dipodascomycetes</taxon>
        <taxon>Dipodascales</taxon>
        <taxon>Dipodascales incertae sedis</taxon>
        <taxon>Yarrowia</taxon>
    </lineage>
</organism>
<dbReference type="SUPFAM" id="SSF53187">
    <property type="entry name" value="Zn-dependent exopeptidases"/>
    <property type="match status" value="1"/>
</dbReference>
<dbReference type="CDD" id="cd03876">
    <property type="entry name" value="M28_SGAP_like"/>
    <property type="match status" value="1"/>
</dbReference>
<comment type="subunit">
    <text evidence="4">Monomer.</text>
</comment>
<accession>A0A1D8N8Q4</accession>
<dbReference type="Proteomes" id="UP000182444">
    <property type="component" value="Chromosome 1B"/>
</dbReference>
<reference evidence="15 16" key="1">
    <citation type="journal article" date="2016" name="PLoS ONE">
        <title>Sequence Assembly of Yarrowia lipolytica Strain W29/CLIB89 Shows Transposable Element Diversity.</title>
        <authorList>
            <person name="Magnan C."/>
            <person name="Yu J."/>
            <person name="Chang I."/>
            <person name="Jahn E."/>
            <person name="Kanomata Y."/>
            <person name="Wu J."/>
            <person name="Zeller M."/>
            <person name="Oakes M."/>
            <person name="Baldi P."/>
            <person name="Sandmeyer S."/>
        </authorList>
    </citation>
    <scope>NUCLEOTIDE SEQUENCE [LARGE SCALE GENOMIC DNA]</scope>
    <source>
        <strain evidence="16">CLIB89(W29)</strain>
    </source>
</reference>
<dbReference type="eggNOG" id="KOG2195">
    <property type="taxonomic scope" value="Eukaryota"/>
</dbReference>
<comment type="cofactor">
    <cofactor evidence="1">
        <name>Zn(2+)</name>
        <dbReference type="ChEBI" id="CHEBI:29105"/>
    </cofactor>
</comment>
<evidence type="ECO:0000256" key="6">
    <source>
        <dbReference type="ARBA" id="ARBA00022525"/>
    </source>
</evidence>
<dbReference type="AlphaFoldDB" id="A0A1D8N8Q4"/>
<name>A0A1D8N8Q4_YARLL</name>
<keyword evidence="10 12" id="KW-0378">Hydrolase</keyword>
<protein>
    <recommendedName>
        <fullName evidence="12">Peptide hydrolase</fullName>
        <ecNumber evidence="12">3.4.-.-</ecNumber>
    </recommendedName>
</protein>
<dbReference type="GO" id="GO:0008235">
    <property type="term" value="F:metalloexopeptidase activity"/>
    <property type="evidence" value="ECO:0007669"/>
    <property type="project" value="InterPro"/>
</dbReference>
<proteinExistence type="inferred from homology"/>
<evidence type="ECO:0000256" key="1">
    <source>
        <dbReference type="ARBA" id="ARBA00001947"/>
    </source>
</evidence>
<evidence type="ECO:0000256" key="4">
    <source>
        <dbReference type="ARBA" id="ARBA00011245"/>
    </source>
</evidence>
<dbReference type="Gene3D" id="3.50.30.30">
    <property type="match status" value="1"/>
</dbReference>
<feature type="domain" description="Peptidase M28" evidence="14">
    <location>
        <begin position="274"/>
        <end position="483"/>
    </location>
</feature>
<dbReference type="Pfam" id="PF04389">
    <property type="entry name" value="Peptidase_M28"/>
    <property type="match status" value="1"/>
</dbReference>
<dbReference type="VEuPathDB" id="FungiDB:YALI0_B21186g"/>
<evidence type="ECO:0000256" key="12">
    <source>
        <dbReference type="RuleBase" id="RU361240"/>
    </source>
</evidence>
<feature type="domain" description="PA" evidence="13">
    <location>
        <begin position="168"/>
        <end position="245"/>
    </location>
</feature>
<keyword evidence="6" id="KW-0964">Secreted</keyword>
<keyword evidence="11 12" id="KW-0862">Zinc</keyword>
<evidence type="ECO:0000259" key="14">
    <source>
        <dbReference type="Pfam" id="PF04389"/>
    </source>
</evidence>
<dbReference type="GO" id="GO:0005576">
    <property type="term" value="C:extracellular region"/>
    <property type="evidence" value="ECO:0007669"/>
    <property type="project" value="UniProtKB-SubCell"/>
</dbReference>
<dbReference type="GO" id="GO:0006508">
    <property type="term" value="P:proteolysis"/>
    <property type="evidence" value="ECO:0007669"/>
    <property type="project" value="UniProtKB-KW"/>
</dbReference>
<dbReference type="Pfam" id="PF02225">
    <property type="entry name" value="PA"/>
    <property type="match status" value="1"/>
</dbReference>
<dbReference type="OMA" id="PNYEYEV"/>
<evidence type="ECO:0000256" key="3">
    <source>
        <dbReference type="ARBA" id="ARBA00005957"/>
    </source>
</evidence>
<dbReference type="KEGG" id="yli:2906739"/>
<dbReference type="SUPFAM" id="SSF52025">
    <property type="entry name" value="PA domain"/>
    <property type="match status" value="1"/>
</dbReference>
<evidence type="ECO:0000256" key="9">
    <source>
        <dbReference type="ARBA" id="ARBA00022729"/>
    </source>
</evidence>